<organism evidence="6 7">
    <name type="scientific">Paraburkholderia graminis</name>
    <dbReference type="NCBI Taxonomy" id="60548"/>
    <lineage>
        <taxon>Bacteria</taxon>
        <taxon>Pseudomonadati</taxon>
        <taxon>Pseudomonadota</taxon>
        <taxon>Betaproteobacteria</taxon>
        <taxon>Burkholderiales</taxon>
        <taxon>Burkholderiaceae</taxon>
        <taxon>Paraburkholderia</taxon>
    </lineage>
</organism>
<comment type="similarity">
    <text evidence="1">Belongs to the LysR transcriptional regulatory family.</text>
</comment>
<evidence type="ECO:0000256" key="2">
    <source>
        <dbReference type="ARBA" id="ARBA00023015"/>
    </source>
</evidence>
<feature type="domain" description="HTH lysR-type" evidence="5">
    <location>
        <begin position="12"/>
        <end position="69"/>
    </location>
</feature>
<protein>
    <submittedName>
        <fullName evidence="6">DNA-binding transcriptional LysR family regulator</fullName>
    </submittedName>
</protein>
<dbReference type="InterPro" id="IPR036388">
    <property type="entry name" value="WH-like_DNA-bd_sf"/>
</dbReference>
<dbReference type="InterPro" id="IPR036390">
    <property type="entry name" value="WH_DNA-bd_sf"/>
</dbReference>
<evidence type="ECO:0000259" key="5">
    <source>
        <dbReference type="PROSITE" id="PS50931"/>
    </source>
</evidence>
<dbReference type="GO" id="GO:0003677">
    <property type="term" value="F:DNA binding"/>
    <property type="evidence" value="ECO:0007669"/>
    <property type="project" value="UniProtKB-KW"/>
</dbReference>
<dbReference type="InterPro" id="IPR000847">
    <property type="entry name" value="LysR_HTH_N"/>
</dbReference>
<proteinExistence type="inferred from homology"/>
<dbReference type="EMBL" id="JAVIZN010000002">
    <property type="protein sequence ID" value="MDR6207259.1"/>
    <property type="molecule type" value="Genomic_DNA"/>
</dbReference>
<accession>A0ABD5CPJ7</accession>
<dbReference type="PANTHER" id="PTHR30579:SF7">
    <property type="entry name" value="HTH-TYPE TRANSCRIPTIONAL REGULATOR LRHA-RELATED"/>
    <property type="match status" value="1"/>
</dbReference>
<dbReference type="Pfam" id="PF00126">
    <property type="entry name" value="HTH_1"/>
    <property type="match status" value="1"/>
</dbReference>
<evidence type="ECO:0000256" key="4">
    <source>
        <dbReference type="ARBA" id="ARBA00023163"/>
    </source>
</evidence>
<dbReference type="PRINTS" id="PR00039">
    <property type="entry name" value="HTHLYSR"/>
</dbReference>
<keyword evidence="2" id="KW-0805">Transcription regulation</keyword>
<dbReference type="SUPFAM" id="SSF46785">
    <property type="entry name" value="Winged helix' DNA-binding domain"/>
    <property type="match status" value="1"/>
</dbReference>
<evidence type="ECO:0000256" key="3">
    <source>
        <dbReference type="ARBA" id="ARBA00023125"/>
    </source>
</evidence>
<comment type="caution">
    <text evidence="6">The sequence shown here is derived from an EMBL/GenBank/DDBJ whole genome shotgun (WGS) entry which is preliminary data.</text>
</comment>
<dbReference type="Gene3D" id="3.40.190.10">
    <property type="entry name" value="Periplasmic binding protein-like II"/>
    <property type="match status" value="2"/>
</dbReference>
<name>A0ABD5CPJ7_9BURK</name>
<reference evidence="6 7" key="1">
    <citation type="submission" date="2023-08" db="EMBL/GenBank/DDBJ databases">
        <title>Genome sequencing of plant associated microbes to promote plant fitness in Sorghum bicolor and Oryza sativa.</title>
        <authorList>
            <person name="Coleman-Derr D."/>
        </authorList>
    </citation>
    <scope>NUCLEOTIDE SEQUENCE [LARGE SCALE GENOMIC DNA]</scope>
    <source>
        <strain evidence="6 7">SLBN-33</strain>
    </source>
</reference>
<dbReference type="Pfam" id="PF03466">
    <property type="entry name" value="LysR_substrate"/>
    <property type="match status" value="1"/>
</dbReference>
<dbReference type="Gene3D" id="1.10.10.10">
    <property type="entry name" value="Winged helix-like DNA-binding domain superfamily/Winged helix DNA-binding domain"/>
    <property type="match status" value="1"/>
</dbReference>
<evidence type="ECO:0000313" key="7">
    <source>
        <dbReference type="Proteomes" id="UP001245184"/>
    </source>
</evidence>
<evidence type="ECO:0000256" key="1">
    <source>
        <dbReference type="ARBA" id="ARBA00009437"/>
    </source>
</evidence>
<dbReference type="AlphaFoldDB" id="A0ABD5CPJ7"/>
<gene>
    <name evidence="6" type="ORF">QF025_005979</name>
</gene>
<dbReference type="PANTHER" id="PTHR30579">
    <property type="entry name" value="TRANSCRIPTIONAL REGULATOR"/>
    <property type="match status" value="1"/>
</dbReference>
<evidence type="ECO:0000313" key="6">
    <source>
        <dbReference type="EMBL" id="MDR6207259.1"/>
    </source>
</evidence>
<dbReference type="InterPro" id="IPR050176">
    <property type="entry name" value="LTTR"/>
</dbReference>
<dbReference type="Proteomes" id="UP001245184">
    <property type="component" value="Unassembled WGS sequence"/>
</dbReference>
<dbReference type="FunFam" id="1.10.10.10:FF:000001">
    <property type="entry name" value="LysR family transcriptional regulator"/>
    <property type="match status" value="1"/>
</dbReference>
<dbReference type="SUPFAM" id="SSF53850">
    <property type="entry name" value="Periplasmic binding protein-like II"/>
    <property type="match status" value="1"/>
</dbReference>
<sequence>MQASRIVMTRDLDSSLLRTFVTVAETGAVGAAASRLARTQAAVSMQLRRLEEDLGQRLLDRSPRGVQLTEAGHLLLPYAHAILGASADARRALSAGQVSGTVRLGMLEDIAVGRLPRALRRFSIAYPRVALEIVVDSSAALSKRLADGGLDVVVADPALVTGTPLFTWTQPLFWVGARGYLREASAPLPLVAFGETCLWQQNVLTALRRAGIGCRVVCTSTSLPAVQSAVEAGLGVSVLLEGNIRSESMRIIGHADGLPDAPVADFGLFMRDVGGAHAAAVQTLQRFLCEELHLGSRAFTRESEVHVQSAE</sequence>
<keyword evidence="4" id="KW-0804">Transcription</keyword>
<keyword evidence="3 6" id="KW-0238">DNA-binding</keyword>
<dbReference type="PROSITE" id="PS50931">
    <property type="entry name" value="HTH_LYSR"/>
    <property type="match status" value="1"/>
</dbReference>
<dbReference type="InterPro" id="IPR005119">
    <property type="entry name" value="LysR_subst-bd"/>
</dbReference>